<keyword evidence="1" id="KW-0676">Redox-active center</keyword>
<evidence type="ECO:0000313" key="3">
    <source>
        <dbReference type="EMBL" id="MCY1008257.1"/>
    </source>
</evidence>
<dbReference type="Proteomes" id="UP001150924">
    <property type="component" value="Unassembled WGS sequence"/>
</dbReference>
<reference evidence="3" key="1">
    <citation type="submission" date="2022-11" db="EMBL/GenBank/DDBJ databases">
        <title>Minimal conservation of predation-associated metabolite biosynthetic gene clusters underscores biosynthetic potential of Myxococcota including descriptions for ten novel species: Archangium lansinium sp. nov., Myxococcus landrumus sp. nov., Nannocystis bai.</title>
        <authorList>
            <person name="Ahearne A."/>
            <person name="Stevens C."/>
            <person name="Phillips K."/>
        </authorList>
    </citation>
    <scope>NUCLEOTIDE SEQUENCE</scope>
    <source>
        <strain evidence="3">Na p29</strain>
    </source>
</reference>
<feature type="domain" description="Thioredoxin" evidence="2">
    <location>
        <begin position="313"/>
        <end position="478"/>
    </location>
</feature>
<dbReference type="InterPro" id="IPR013766">
    <property type="entry name" value="Thioredoxin_domain"/>
</dbReference>
<sequence>MEGELGTYFRPEPGEALQLRRQWLDAEDKPLDEDWRPAARTPAGTYRLDLADRPPRAVKLRYQLSRDYGTHNGPVADSYESDGGGDFWSVLALAGRDALELDLAALPPAGKPARLEWRGEPPDQRAVRIFRDTWGPRSTALQRSMTAPDGKVREPTPAQRAALAALAAEARADADAAADDDTRMLLRLAYLDVFPVLHDPAHAREQADWILARVDPLDPRLGLLSSVPFHLGRVLETADESFAARAEVWLGHAADHPHAELALTALHYLLARADARGLDDRVAALYARVREPRFADNFNAEFIARQFDPDRPIQRGKPFPDFEFPALAAGAPPVTGAARRGRPYFIEFWATWCGPCVAGMPELHAAYAAVNDLQAGPGEDALHELGPAARPNIEFVFVSLDAKPGDVEAFRAQQWTMPWTHAIVRPDDLADVWGRFGFMGIPMGVLVDEAGTVVALSSDLRDDELVPTLRQAARATPAAAIPARTAAGRP</sequence>
<dbReference type="InterPro" id="IPR036249">
    <property type="entry name" value="Thioredoxin-like_sf"/>
</dbReference>
<dbReference type="Pfam" id="PF13905">
    <property type="entry name" value="Thioredoxin_8"/>
    <property type="match status" value="1"/>
</dbReference>
<evidence type="ECO:0000256" key="1">
    <source>
        <dbReference type="ARBA" id="ARBA00023284"/>
    </source>
</evidence>
<dbReference type="PANTHER" id="PTHR42852">
    <property type="entry name" value="THIOL:DISULFIDE INTERCHANGE PROTEIN DSBE"/>
    <property type="match status" value="1"/>
</dbReference>
<accession>A0A9X3EQH7</accession>
<dbReference type="EMBL" id="JAPNKE010000002">
    <property type="protein sequence ID" value="MCY1008257.1"/>
    <property type="molecule type" value="Genomic_DNA"/>
</dbReference>
<dbReference type="SUPFAM" id="SSF52833">
    <property type="entry name" value="Thioredoxin-like"/>
    <property type="match status" value="1"/>
</dbReference>
<protein>
    <submittedName>
        <fullName evidence="3">TlpA disulfide reductase family protein</fullName>
    </submittedName>
</protein>
<name>A0A9X3EQH7_9BACT</name>
<dbReference type="RefSeq" id="WP_267770893.1">
    <property type="nucleotide sequence ID" value="NZ_JAPNKE010000002.1"/>
</dbReference>
<dbReference type="AlphaFoldDB" id="A0A9X3EQH7"/>
<comment type="caution">
    <text evidence="3">The sequence shown here is derived from an EMBL/GenBank/DDBJ whole genome shotgun (WGS) entry which is preliminary data.</text>
</comment>
<proteinExistence type="predicted"/>
<dbReference type="PANTHER" id="PTHR42852:SF13">
    <property type="entry name" value="PROTEIN DIPZ"/>
    <property type="match status" value="1"/>
</dbReference>
<dbReference type="Gene3D" id="3.40.30.10">
    <property type="entry name" value="Glutaredoxin"/>
    <property type="match status" value="1"/>
</dbReference>
<keyword evidence="4" id="KW-1185">Reference proteome</keyword>
<dbReference type="CDD" id="cd02966">
    <property type="entry name" value="TlpA_like_family"/>
    <property type="match status" value="1"/>
</dbReference>
<dbReference type="InterPro" id="IPR012336">
    <property type="entry name" value="Thioredoxin-like_fold"/>
</dbReference>
<dbReference type="InterPro" id="IPR050553">
    <property type="entry name" value="Thioredoxin_ResA/DsbE_sf"/>
</dbReference>
<dbReference type="PROSITE" id="PS00194">
    <property type="entry name" value="THIOREDOXIN_1"/>
    <property type="match status" value="1"/>
</dbReference>
<dbReference type="PROSITE" id="PS51352">
    <property type="entry name" value="THIOREDOXIN_2"/>
    <property type="match status" value="1"/>
</dbReference>
<evidence type="ECO:0000259" key="2">
    <source>
        <dbReference type="PROSITE" id="PS51352"/>
    </source>
</evidence>
<evidence type="ECO:0000313" key="4">
    <source>
        <dbReference type="Proteomes" id="UP001150924"/>
    </source>
</evidence>
<gene>
    <name evidence="3" type="ORF">OV079_22385</name>
</gene>
<organism evidence="3 4">
    <name type="scientific">Nannocystis pusilla</name>
    <dbReference type="NCBI Taxonomy" id="889268"/>
    <lineage>
        <taxon>Bacteria</taxon>
        <taxon>Pseudomonadati</taxon>
        <taxon>Myxococcota</taxon>
        <taxon>Polyangia</taxon>
        <taxon>Nannocystales</taxon>
        <taxon>Nannocystaceae</taxon>
        <taxon>Nannocystis</taxon>
    </lineage>
</organism>
<dbReference type="InterPro" id="IPR017937">
    <property type="entry name" value="Thioredoxin_CS"/>
</dbReference>